<organism evidence="2 3">
    <name type="scientific">Phycicoccus avicenniae</name>
    <dbReference type="NCBI Taxonomy" id="2828860"/>
    <lineage>
        <taxon>Bacteria</taxon>
        <taxon>Bacillati</taxon>
        <taxon>Actinomycetota</taxon>
        <taxon>Actinomycetes</taxon>
        <taxon>Micrococcales</taxon>
        <taxon>Intrasporangiaceae</taxon>
        <taxon>Phycicoccus</taxon>
    </lineage>
</organism>
<proteinExistence type="predicted"/>
<dbReference type="InterPro" id="IPR051678">
    <property type="entry name" value="AGP_Transferase"/>
</dbReference>
<dbReference type="RefSeq" id="WP_211601540.1">
    <property type="nucleotide sequence ID" value="NZ_JAGSNF010000003.1"/>
</dbReference>
<dbReference type="InterPro" id="IPR002575">
    <property type="entry name" value="Aminoglycoside_PTrfase"/>
</dbReference>
<dbReference type="EMBL" id="JAGSNF010000003">
    <property type="protein sequence ID" value="MBR7742401.1"/>
    <property type="molecule type" value="Genomic_DNA"/>
</dbReference>
<dbReference type="Gene3D" id="3.90.1200.10">
    <property type="match status" value="1"/>
</dbReference>
<accession>A0A941HZM5</accession>
<evidence type="ECO:0000259" key="1">
    <source>
        <dbReference type="Pfam" id="PF01636"/>
    </source>
</evidence>
<dbReference type="Pfam" id="PF01636">
    <property type="entry name" value="APH"/>
    <property type="match status" value="1"/>
</dbReference>
<sequence length="328" mass="35328">MTDDEYAALDTDAQVAVLRDVAGRAVPLFGLDVGSLDLVLHGFNTTFALVTPDGERAAVRVNTNSLARPEHIAAQHAWLHAVTTETDVRVPDPYRTLDGEPFATVREGGGEHRVVVTSWLDGPDVEDCDTEQAVALGRAMAALHEHAEGWTLPRGAALPSFTGPLLGDEDRLSDTSLLDTAGHDVVEEAMRRARAVFEDLPGPRLVIHGDLHGGNLKWHQGRLAVFDVDDAGIGTPALDLAVATFYVRDAPSVEEALRAGYAGRAPLPVVDAAAFETLVASRQLLLANSLLTSSTAELRAMAPEYVHRTVERLRYWLDAGRFLLDPPG</sequence>
<keyword evidence="3" id="KW-1185">Reference proteome</keyword>
<dbReference type="Proteomes" id="UP000677016">
    <property type="component" value="Unassembled WGS sequence"/>
</dbReference>
<dbReference type="InterPro" id="IPR011009">
    <property type="entry name" value="Kinase-like_dom_sf"/>
</dbReference>
<feature type="domain" description="Aminoglycoside phosphotransferase" evidence="1">
    <location>
        <begin position="44"/>
        <end position="263"/>
    </location>
</feature>
<comment type="caution">
    <text evidence="2">The sequence shown here is derived from an EMBL/GenBank/DDBJ whole genome shotgun (WGS) entry which is preliminary data.</text>
</comment>
<evidence type="ECO:0000313" key="2">
    <source>
        <dbReference type="EMBL" id="MBR7742401.1"/>
    </source>
</evidence>
<protein>
    <submittedName>
        <fullName evidence="2">Phosphotransferase</fullName>
    </submittedName>
</protein>
<reference evidence="2" key="1">
    <citation type="submission" date="2021-04" db="EMBL/GenBank/DDBJ databases">
        <title>Phycicoccus avicenniae sp. nov., a novel endophytic actinomycetes isolated from branch of Avicennia mariana.</title>
        <authorList>
            <person name="Tuo L."/>
        </authorList>
    </citation>
    <scope>NUCLEOTIDE SEQUENCE</scope>
    <source>
        <strain evidence="2">BSK3Z-2</strain>
    </source>
</reference>
<name>A0A941HZM5_9MICO</name>
<dbReference type="SUPFAM" id="SSF56112">
    <property type="entry name" value="Protein kinase-like (PK-like)"/>
    <property type="match status" value="1"/>
</dbReference>
<dbReference type="PANTHER" id="PTHR21310">
    <property type="entry name" value="AMINOGLYCOSIDE PHOSPHOTRANSFERASE-RELATED-RELATED"/>
    <property type="match status" value="1"/>
</dbReference>
<dbReference type="AlphaFoldDB" id="A0A941HZM5"/>
<evidence type="ECO:0000313" key="3">
    <source>
        <dbReference type="Proteomes" id="UP000677016"/>
    </source>
</evidence>
<gene>
    <name evidence="2" type="ORF">KC207_03730</name>
</gene>